<evidence type="ECO:0000256" key="1">
    <source>
        <dbReference type="ARBA" id="ARBA00023015"/>
    </source>
</evidence>
<comment type="caution">
    <text evidence="5">The sequence shown here is derived from an EMBL/GenBank/DDBJ whole genome shotgun (WGS) entry which is preliminary data.</text>
</comment>
<dbReference type="OrthoDB" id="9788098at2"/>
<evidence type="ECO:0000259" key="4">
    <source>
        <dbReference type="PROSITE" id="PS50949"/>
    </source>
</evidence>
<keyword evidence="6" id="KW-1185">Reference proteome</keyword>
<dbReference type="CDD" id="cd07377">
    <property type="entry name" value="WHTH_GntR"/>
    <property type="match status" value="1"/>
</dbReference>
<dbReference type="PANTHER" id="PTHR43537">
    <property type="entry name" value="TRANSCRIPTIONAL REGULATOR, GNTR FAMILY"/>
    <property type="match status" value="1"/>
</dbReference>
<dbReference type="SUPFAM" id="SSF46785">
    <property type="entry name" value="Winged helix' DNA-binding domain"/>
    <property type="match status" value="1"/>
</dbReference>
<keyword evidence="1" id="KW-0805">Transcription regulation</keyword>
<gene>
    <name evidence="5" type="ORF">EDC90_101237</name>
</gene>
<name>A0A4R3NUE4_9HYPH</name>
<dbReference type="InterPro" id="IPR011711">
    <property type="entry name" value="GntR_C"/>
</dbReference>
<dbReference type="PROSITE" id="PS50949">
    <property type="entry name" value="HTH_GNTR"/>
    <property type="match status" value="1"/>
</dbReference>
<dbReference type="GO" id="GO:0003677">
    <property type="term" value="F:DNA binding"/>
    <property type="evidence" value="ECO:0007669"/>
    <property type="project" value="UniProtKB-KW"/>
</dbReference>
<dbReference type="SMART" id="SM00895">
    <property type="entry name" value="FCD"/>
    <property type="match status" value="1"/>
</dbReference>
<dbReference type="Proteomes" id="UP000295097">
    <property type="component" value="Unassembled WGS sequence"/>
</dbReference>
<dbReference type="InterPro" id="IPR000524">
    <property type="entry name" value="Tscrpt_reg_HTH_GntR"/>
</dbReference>
<dbReference type="SMART" id="SM00345">
    <property type="entry name" value="HTH_GNTR"/>
    <property type="match status" value="1"/>
</dbReference>
<accession>A0A4R3NUE4</accession>
<dbReference type="InterPro" id="IPR036388">
    <property type="entry name" value="WH-like_DNA-bd_sf"/>
</dbReference>
<dbReference type="AlphaFoldDB" id="A0A4R3NUE4"/>
<evidence type="ECO:0000313" key="5">
    <source>
        <dbReference type="EMBL" id="TCT39540.1"/>
    </source>
</evidence>
<evidence type="ECO:0000256" key="3">
    <source>
        <dbReference type="ARBA" id="ARBA00023163"/>
    </source>
</evidence>
<proteinExistence type="predicted"/>
<dbReference type="EMBL" id="SMAR01000012">
    <property type="protein sequence ID" value="TCT39540.1"/>
    <property type="molecule type" value="Genomic_DNA"/>
</dbReference>
<organism evidence="5 6">
    <name type="scientific">Martelella mediterranea</name>
    <dbReference type="NCBI Taxonomy" id="293089"/>
    <lineage>
        <taxon>Bacteria</taxon>
        <taxon>Pseudomonadati</taxon>
        <taxon>Pseudomonadota</taxon>
        <taxon>Alphaproteobacteria</taxon>
        <taxon>Hyphomicrobiales</taxon>
        <taxon>Aurantimonadaceae</taxon>
        <taxon>Martelella</taxon>
    </lineage>
</organism>
<feature type="domain" description="HTH gntR-type" evidence="4">
    <location>
        <begin position="16"/>
        <end position="83"/>
    </location>
</feature>
<dbReference type="RefSeq" id="WP_132310977.1">
    <property type="nucleotide sequence ID" value="NZ_SMAR01000012.1"/>
</dbReference>
<dbReference type="Pfam" id="PF07729">
    <property type="entry name" value="FCD"/>
    <property type="match status" value="1"/>
</dbReference>
<dbReference type="SUPFAM" id="SSF48008">
    <property type="entry name" value="GntR ligand-binding domain-like"/>
    <property type="match status" value="1"/>
</dbReference>
<dbReference type="InterPro" id="IPR008920">
    <property type="entry name" value="TF_FadR/GntR_C"/>
</dbReference>
<protein>
    <submittedName>
        <fullName evidence="5">GntR family transcriptional regulator</fullName>
    </submittedName>
</protein>
<reference evidence="5 6" key="1">
    <citation type="submission" date="2019-03" db="EMBL/GenBank/DDBJ databases">
        <title>Freshwater and sediment microbial communities from various areas in North America, analyzing microbe dynamics in response to fracking.</title>
        <authorList>
            <person name="Lamendella R."/>
        </authorList>
    </citation>
    <scope>NUCLEOTIDE SEQUENCE [LARGE SCALE GENOMIC DNA]</scope>
    <source>
        <strain evidence="5 6">175.2</strain>
    </source>
</reference>
<dbReference type="Gene3D" id="1.20.120.530">
    <property type="entry name" value="GntR ligand-binding domain-like"/>
    <property type="match status" value="1"/>
</dbReference>
<keyword evidence="2" id="KW-0238">DNA-binding</keyword>
<keyword evidence="3" id="KW-0804">Transcription</keyword>
<dbReference type="Pfam" id="PF00392">
    <property type="entry name" value="GntR"/>
    <property type="match status" value="1"/>
</dbReference>
<dbReference type="InterPro" id="IPR036390">
    <property type="entry name" value="WH_DNA-bd_sf"/>
</dbReference>
<dbReference type="GO" id="GO:0003700">
    <property type="term" value="F:DNA-binding transcription factor activity"/>
    <property type="evidence" value="ECO:0007669"/>
    <property type="project" value="InterPro"/>
</dbReference>
<sequence length="233" mass="26319">MAGKLNIGALEPTRSPSVTDLVYEHLYKQVVETDLPPGAKLSEVEVARQLGVSRQPVRDAFYRLSQQGFLLIRPQRATLVTPISIEAVMQAHFIRTSLEMATVRAAVEMGPECNTKVLDEMLEQQREAYDAGDKALFHQLDDEFHKIISELSGHGYTWSLIREHKAHMDRVRFLSLSFTANNALEEHEGIVKAIKENDVDAAVEAMRFHLSRIAGIVERIHTTHPGFFETDEK</sequence>
<dbReference type="Gene3D" id="1.10.10.10">
    <property type="entry name" value="Winged helix-like DNA-binding domain superfamily/Winged helix DNA-binding domain"/>
    <property type="match status" value="1"/>
</dbReference>
<dbReference type="PANTHER" id="PTHR43537:SF5">
    <property type="entry name" value="UXU OPERON TRANSCRIPTIONAL REGULATOR"/>
    <property type="match status" value="1"/>
</dbReference>
<evidence type="ECO:0000313" key="6">
    <source>
        <dbReference type="Proteomes" id="UP000295097"/>
    </source>
</evidence>
<evidence type="ECO:0000256" key="2">
    <source>
        <dbReference type="ARBA" id="ARBA00023125"/>
    </source>
</evidence>